<dbReference type="Proteomes" id="UP000002059">
    <property type="component" value="Partially assembled WGS sequence"/>
</dbReference>
<dbReference type="EMBL" id="KN294014">
    <property type="protein sequence ID" value="EEH36886.2"/>
    <property type="molecule type" value="Genomic_DNA"/>
</dbReference>
<evidence type="ECO:0000313" key="1">
    <source>
        <dbReference type="EMBL" id="EEH36886.2"/>
    </source>
</evidence>
<name>C1H963_PARBA</name>
<protein>
    <submittedName>
        <fullName evidence="1">Uncharacterized protein</fullName>
    </submittedName>
</protein>
<dbReference type="GeneID" id="9093962"/>
<dbReference type="AlphaFoldDB" id="C1H963"/>
<gene>
    <name evidence="1" type="ORF">PAAG_07304</name>
</gene>
<proteinExistence type="predicted"/>
<dbReference type="RefSeq" id="XP_015700630.1">
    <property type="nucleotide sequence ID" value="XM_015846195.1"/>
</dbReference>
<reference evidence="1 2" key="1">
    <citation type="journal article" date="2011" name="PLoS Genet.">
        <title>Comparative genomic analysis of human fungal pathogens causing paracoccidioidomycosis.</title>
        <authorList>
            <person name="Desjardins C.A."/>
            <person name="Champion M.D."/>
            <person name="Holder J.W."/>
            <person name="Muszewska A."/>
            <person name="Goldberg J."/>
            <person name="Bailao A.M."/>
            <person name="Brigido M.M."/>
            <person name="Ferreira M.E."/>
            <person name="Garcia A.M."/>
            <person name="Grynberg M."/>
            <person name="Gujja S."/>
            <person name="Heiman D.I."/>
            <person name="Henn M.R."/>
            <person name="Kodira C.D."/>
            <person name="Leon-Narvaez H."/>
            <person name="Longo L.V."/>
            <person name="Ma L.J."/>
            <person name="Malavazi I."/>
            <person name="Matsuo A.L."/>
            <person name="Morais F.V."/>
            <person name="Pereira M."/>
            <person name="Rodriguez-Brito S."/>
            <person name="Sakthikumar S."/>
            <person name="Salem-Izacc S.M."/>
            <person name="Sykes S.M."/>
            <person name="Teixeira M.M."/>
            <person name="Vallejo M.C."/>
            <person name="Walter M.E."/>
            <person name="Yandava C."/>
            <person name="Young S."/>
            <person name="Zeng Q."/>
            <person name="Zucker J."/>
            <person name="Felipe M.S."/>
            <person name="Goldman G.H."/>
            <person name="Haas B.J."/>
            <person name="McEwen J.G."/>
            <person name="Nino-Vega G."/>
            <person name="Puccia R."/>
            <person name="San-Blas G."/>
            <person name="Soares C.M."/>
            <person name="Birren B.W."/>
            <person name="Cuomo C.A."/>
        </authorList>
    </citation>
    <scope>NUCLEOTIDE SEQUENCE [LARGE SCALE GENOMIC DNA]</scope>
    <source>
        <strain evidence="2">ATCC MYA-826 / Pb01</strain>
    </source>
</reference>
<dbReference type="KEGG" id="pbl:PAAG_07304"/>
<dbReference type="HOGENOM" id="CLU_1548076_0_0_1"/>
<evidence type="ECO:0000313" key="2">
    <source>
        <dbReference type="Proteomes" id="UP000002059"/>
    </source>
</evidence>
<sequence length="173" mass="19320">METEKRMMTDYHWYMCAYPSEQWPIETDDSTHFQKSPLMPGTGSEGLVAQTRARRSSGFKLPIKERLPQLALPTDLPLQILLVVLSESSRALMAFCAQGCMRPAFKNIPVSQATINSSVHSLKDLVTGERSRDGGTISALWLYGSMALSHAHKTAKWSLEIFRRFETGLAGSQ</sequence>
<dbReference type="VEuPathDB" id="FungiDB:PAAG_07304"/>
<organism evidence="1 2">
    <name type="scientific">Paracoccidioides lutzii (strain ATCC MYA-826 / Pb01)</name>
    <name type="common">Paracoccidioides brasiliensis</name>
    <dbReference type="NCBI Taxonomy" id="502779"/>
    <lineage>
        <taxon>Eukaryota</taxon>
        <taxon>Fungi</taxon>
        <taxon>Dikarya</taxon>
        <taxon>Ascomycota</taxon>
        <taxon>Pezizomycotina</taxon>
        <taxon>Eurotiomycetes</taxon>
        <taxon>Eurotiomycetidae</taxon>
        <taxon>Onygenales</taxon>
        <taxon>Ajellomycetaceae</taxon>
        <taxon>Paracoccidioides</taxon>
    </lineage>
</organism>
<keyword evidence="2" id="KW-1185">Reference proteome</keyword>
<accession>C1H963</accession>